<name>A0A251URU2_HELAN</name>
<dbReference type="AlphaFoldDB" id="A0A251URU2"/>
<gene>
    <name evidence="2" type="ORF">HannXRQ_Chr05g0154821</name>
</gene>
<dbReference type="STRING" id="4232.A0A251URU2"/>
<dbReference type="PANTHER" id="PTHR48219">
    <property type="entry name" value="VACUOLAR PROTEIN SORTING-ASSOCIATED PROTEIN 62-RELATED"/>
    <property type="match status" value="1"/>
</dbReference>
<dbReference type="EMBL" id="CM007894">
    <property type="protein sequence ID" value="OTG26090.1"/>
    <property type="molecule type" value="Genomic_DNA"/>
</dbReference>
<keyword evidence="3" id="KW-1185">Reference proteome</keyword>
<dbReference type="InterPro" id="IPR009291">
    <property type="entry name" value="Vps62"/>
</dbReference>
<evidence type="ECO:0000313" key="3">
    <source>
        <dbReference type="Proteomes" id="UP000215914"/>
    </source>
</evidence>
<reference evidence="3" key="1">
    <citation type="journal article" date="2017" name="Nature">
        <title>The sunflower genome provides insights into oil metabolism, flowering and Asterid evolution.</title>
        <authorList>
            <person name="Badouin H."/>
            <person name="Gouzy J."/>
            <person name="Grassa C.J."/>
            <person name="Murat F."/>
            <person name="Staton S.E."/>
            <person name="Cottret L."/>
            <person name="Lelandais-Briere C."/>
            <person name="Owens G.L."/>
            <person name="Carrere S."/>
            <person name="Mayjonade B."/>
            <person name="Legrand L."/>
            <person name="Gill N."/>
            <person name="Kane N.C."/>
            <person name="Bowers J.E."/>
            <person name="Hubner S."/>
            <person name="Bellec A."/>
            <person name="Berard A."/>
            <person name="Berges H."/>
            <person name="Blanchet N."/>
            <person name="Boniface M.C."/>
            <person name="Brunel D."/>
            <person name="Catrice O."/>
            <person name="Chaidir N."/>
            <person name="Claudel C."/>
            <person name="Donnadieu C."/>
            <person name="Faraut T."/>
            <person name="Fievet G."/>
            <person name="Helmstetter N."/>
            <person name="King M."/>
            <person name="Knapp S.J."/>
            <person name="Lai Z."/>
            <person name="Le Paslier M.C."/>
            <person name="Lippi Y."/>
            <person name="Lorenzon L."/>
            <person name="Mandel J.R."/>
            <person name="Marage G."/>
            <person name="Marchand G."/>
            <person name="Marquand E."/>
            <person name="Bret-Mestries E."/>
            <person name="Morien E."/>
            <person name="Nambeesan S."/>
            <person name="Nguyen T."/>
            <person name="Pegot-Espagnet P."/>
            <person name="Pouilly N."/>
            <person name="Raftis F."/>
            <person name="Sallet E."/>
            <person name="Schiex T."/>
            <person name="Thomas J."/>
            <person name="Vandecasteele C."/>
            <person name="Vares D."/>
            <person name="Vear F."/>
            <person name="Vautrin S."/>
            <person name="Crespi M."/>
            <person name="Mangin B."/>
            <person name="Burke J.M."/>
            <person name="Salse J."/>
            <person name="Munos S."/>
            <person name="Vincourt P."/>
            <person name="Rieseberg L.H."/>
            <person name="Langlade N.B."/>
        </authorList>
    </citation>
    <scope>NUCLEOTIDE SEQUENCE [LARGE SCALE GENOMIC DNA]</scope>
    <source>
        <strain evidence="3">cv. SF193</strain>
    </source>
</reference>
<evidence type="ECO:0000256" key="1">
    <source>
        <dbReference type="SAM" id="MobiDB-lite"/>
    </source>
</evidence>
<feature type="region of interest" description="Disordered" evidence="1">
    <location>
        <begin position="540"/>
        <end position="559"/>
    </location>
</feature>
<dbReference type="InParanoid" id="A0A251URU2"/>
<proteinExistence type="predicted"/>
<dbReference type="PANTHER" id="PTHR48219:SF1">
    <property type="entry name" value="VACUOLAR PROTEIN SORTING-ASSOCIATED PROTEIN 62"/>
    <property type="match status" value="1"/>
</dbReference>
<protein>
    <submittedName>
        <fullName evidence="2">Putative vacuolar protein sorting-associated protein 62</fullName>
    </submittedName>
</protein>
<sequence length="559" mass="63063">MFMYQVDWKNSYLHFCNIIMYYFLLNDEFLLKALFLPMDHHHIGGDFRKGAIDLGGLEVYEALYFKKIWDTHSGGPKGLGASFYEPTSIPSGFNLIGHYCKPNSIAMFATVLTAKDTTGDPSQGALKSPIDYTLIWTSKGLNVSQREDGYIWLPIAPNGYKAIGHIVTTSPVKPSLDKVRCVRSDFTDLTKVDKWIWGHKMLTSTSIVNLHTIKPKGRVLSVPAGMFLARNSSNTHELACLKMVKNNPYSAMPNSLQIGEMIKAYAPWVYFHPDEQYFPSSVLWFFQNGVELHQPGQIPRPVINDGDNLQNNGGADDAFLDLPSDQPNKERVKKGFLSDAFQLGPFTIDLGIIGEHVSDWEHITLRVDNFHGNLRGVYLSQHAKGQWLTPREFELIGGTRPVVYASLHGHAHYFTPSAHTHLARNLDPKDIEMLYDEFYKMNSSRKSPIVNGGNFIGFGVRDDTAKSNNVMDIASTYNVIYVDYKPFGIEPWVSYTGRWGPKITYAFANEVMKIANKLPDKVKRLFIKVLQKIPAELLGEEGPQGPKMKESWSGDERVK</sequence>
<dbReference type="Pfam" id="PF06101">
    <property type="entry name" value="Vps62"/>
    <property type="match status" value="3"/>
</dbReference>
<dbReference type="Proteomes" id="UP000215914">
    <property type="component" value="Chromosome 5"/>
</dbReference>
<accession>A0A251URU2</accession>
<organism evidence="2 3">
    <name type="scientific">Helianthus annuus</name>
    <name type="common">Common sunflower</name>
    <dbReference type="NCBI Taxonomy" id="4232"/>
    <lineage>
        <taxon>Eukaryota</taxon>
        <taxon>Viridiplantae</taxon>
        <taxon>Streptophyta</taxon>
        <taxon>Embryophyta</taxon>
        <taxon>Tracheophyta</taxon>
        <taxon>Spermatophyta</taxon>
        <taxon>Magnoliopsida</taxon>
        <taxon>eudicotyledons</taxon>
        <taxon>Gunneridae</taxon>
        <taxon>Pentapetalae</taxon>
        <taxon>asterids</taxon>
        <taxon>campanulids</taxon>
        <taxon>Asterales</taxon>
        <taxon>Asteraceae</taxon>
        <taxon>Asteroideae</taxon>
        <taxon>Heliantheae alliance</taxon>
        <taxon>Heliantheae</taxon>
        <taxon>Helianthus</taxon>
    </lineage>
</organism>
<evidence type="ECO:0000313" key="2">
    <source>
        <dbReference type="EMBL" id="OTG26090.1"/>
    </source>
</evidence>
<feature type="compositionally biased region" description="Basic and acidic residues" evidence="1">
    <location>
        <begin position="547"/>
        <end position="559"/>
    </location>
</feature>